<dbReference type="InterPro" id="IPR028108">
    <property type="entry name" value="DUF4505"/>
</dbReference>
<protein>
    <submittedName>
        <fullName evidence="2">Uncharacterized protein</fullName>
    </submittedName>
</protein>
<evidence type="ECO:0000313" key="2">
    <source>
        <dbReference type="EMBL" id="KAK2584266.1"/>
    </source>
</evidence>
<keyword evidence="3" id="KW-1185">Reference proteome</keyword>
<evidence type="ECO:0000313" key="3">
    <source>
        <dbReference type="Proteomes" id="UP001258017"/>
    </source>
</evidence>
<dbReference type="AlphaFoldDB" id="A0AAD9VRI8"/>
<evidence type="ECO:0000256" key="1">
    <source>
        <dbReference type="ARBA" id="ARBA00006322"/>
    </source>
</evidence>
<organism evidence="2 3">
    <name type="scientific">Odynerus spinipes</name>
    <dbReference type="NCBI Taxonomy" id="1348599"/>
    <lineage>
        <taxon>Eukaryota</taxon>
        <taxon>Metazoa</taxon>
        <taxon>Ecdysozoa</taxon>
        <taxon>Arthropoda</taxon>
        <taxon>Hexapoda</taxon>
        <taxon>Insecta</taxon>
        <taxon>Pterygota</taxon>
        <taxon>Neoptera</taxon>
        <taxon>Endopterygota</taxon>
        <taxon>Hymenoptera</taxon>
        <taxon>Apocrita</taxon>
        <taxon>Aculeata</taxon>
        <taxon>Vespoidea</taxon>
        <taxon>Vespidae</taxon>
        <taxon>Eumeninae</taxon>
        <taxon>Odynerus</taxon>
    </lineage>
</organism>
<dbReference type="PANTHER" id="PTHR31449">
    <property type="entry name" value="UPF0598 PROTEIN C8ORF82"/>
    <property type="match status" value="1"/>
</dbReference>
<gene>
    <name evidence="2" type="ORF">KPH14_006673</name>
</gene>
<dbReference type="Proteomes" id="UP001258017">
    <property type="component" value="Unassembled WGS sequence"/>
</dbReference>
<comment type="similarity">
    <text evidence="1">Belongs to the UPF0598 family.</text>
</comment>
<dbReference type="PANTHER" id="PTHR31449:SF3">
    <property type="entry name" value="UPF0598 PROTEIN C8ORF82"/>
    <property type="match status" value="1"/>
</dbReference>
<reference evidence="2" key="1">
    <citation type="submission" date="2021-08" db="EMBL/GenBank/DDBJ databases">
        <authorList>
            <person name="Misof B."/>
            <person name="Oliver O."/>
            <person name="Podsiadlowski L."/>
            <person name="Donath A."/>
            <person name="Peters R."/>
            <person name="Mayer C."/>
            <person name="Rust J."/>
            <person name="Gunkel S."/>
            <person name="Lesny P."/>
            <person name="Martin S."/>
            <person name="Oeyen J.P."/>
            <person name="Petersen M."/>
            <person name="Panagiotis P."/>
            <person name="Wilbrandt J."/>
            <person name="Tanja T."/>
        </authorList>
    </citation>
    <scope>NUCLEOTIDE SEQUENCE</scope>
    <source>
        <strain evidence="2">GBR_01_08_01A</strain>
        <tissue evidence="2">Thorax + abdomen</tissue>
    </source>
</reference>
<accession>A0AAD9VRI8</accession>
<dbReference type="EMBL" id="JAIFRP010000026">
    <property type="protein sequence ID" value="KAK2584266.1"/>
    <property type="molecule type" value="Genomic_DNA"/>
</dbReference>
<comment type="caution">
    <text evidence="2">The sequence shown here is derived from an EMBL/GenBank/DDBJ whole genome shotgun (WGS) entry which is preliminary data.</text>
</comment>
<proteinExistence type="inferred from homology"/>
<sequence length="216" mass="25877">MQLNRIVTHARKFYLYKKYERYCATYVQGQTPEPRIREYFYYIDHQGMLFLDDVRIKNFTSCFKDKKFLAFFFKRLKMNNTGRYVQEFPYVSLCGVERNFVRCDDLPIVFTKIVKKENEETRKKEDWFGYSHAEELLMVPFEPQRLFMDPTSGRVYHPAPEKVGGIGLVRSKVAIELSALFCFENGEEKGPTHFQWKNNKYSIDSEWYKSSVKHQD</sequence>
<name>A0AAD9VRI8_9HYME</name>
<dbReference type="Pfam" id="PF14956">
    <property type="entry name" value="DUF4505"/>
    <property type="match status" value="1"/>
</dbReference>
<reference evidence="2" key="2">
    <citation type="journal article" date="2023" name="Commun. Biol.">
        <title>Intrasexual cuticular hydrocarbon dimorphism in a wasp sheds light on hydrocarbon biosynthesis genes in Hymenoptera.</title>
        <authorList>
            <person name="Moris V.C."/>
            <person name="Podsiadlowski L."/>
            <person name="Martin S."/>
            <person name="Oeyen J.P."/>
            <person name="Donath A."/>
            <person name="Petersen M."/>
            <person name="Wilbrandt J."/>
            <person name="Misof B."/>
            <person name="Liedtke D."/>
            <person name="Thamm M."/>
            <person name="Scheiner R."/>
            <person name="Schmitt T."/>
            <person name="Niehuis O."/>
        </authorList>
    </citation>
    <scope>NUCLEOTIDE SEQUENCE</scope>
    <source>
        <strain evidence="2">GBR_01_08_01A</strain>
    </source>
</reference>